<evidence type="ECO:0000259" key="1">
    <source>
        <dbReference type="Pfam" id="PF14355"/>
    </source>
</evidence>
<accession>A0A167V973</accession>
<gene>
    <name evidence="2" type="ORF">FBFR_13425</name>
</gene>
<dbReference type="Proteomes" id="UP000077164">
    <property type="component" value="Unassembled WGS sequence"/>
</dbReference>
<dbReference type="Pfam" id="PF14355">
    <property type="entry name" value="Abi_C"/>
    <property type="match status" value="1"/>
</dbReference>
<keyword evidence="3" id="KW-1185">Reference proteome</keyword>
<evidence type="ECO:0000313" key="3">
    <source>
        <dbReference type="Proteomes" id="UP000077164"/>
    </source>
</evidence>
<dbReference type="RefSeq" id="WP_066082202.1">
    <property type="nucleotide sequence ID" value="NZ_FRDK01000025.1"/>
</dbReference>
<organism evidence="2 3">
    <name type="scientific">Flavobacterium fryxellicola</name>
    <dbReference type="NCBI Taxonomy" id="249352"/>
    <lineage>
        <taxon>Bacteria</taxon>
        <taxon>Pseudomonadati</taxon>
        <taxon>Bacteroidota</taxon>
        <taxon>Flavobacteriia</taxon>
        <taxon>Flavobacteriales</taxon>
        <taxon>Flavobacteriaceae</taxon>
        <taxon>Flavobacterium</taxon>
    </lineage>
</organism>
<name>A0A167V973_9FLAO</name>
<comment type="caution">
    <text evidence="2">The sequence shown here is derived from an EMBL/GenBank/DDBJ whole genome shotgun (WGS) entry which is preliminary data.</text>
</comment>
<dbReference type="InterPro" id="IPR026001">
    <property type="entry name" value="Abi-like_C"/>
</dbReference>
<dbReference type="AlphaFoldDB" id="A0A167V973"/>
<dbReference type="OrthoDB" id="5521926at2"/>
<dbReference type="STRING" id="249352.SAMN05444395_1252"/>
<sequence length="273" mass="31687">MSLTFIEKNKFEKLFGMKSGYVLDFSDRTFQEFVGDSVGIDIYEEKYNYGSGSKANRLRGFWNVESNYNIGKLLEKLLDYWLEQAQSGEINFDVADENNHKDCLIIVAKLKAENPVENIDAIQANSDDRTFKILAESIRESINNDEPEKGLDRLHTFTIKYVRQLCENHQITFDKETPLHSLFGGYVKKIVKEDLIESEMTERILKSSISVLEAFNGVRNNQSFAHDNVILNYNESILIFNNVSNVIRFLETIEKPKTEQKEEIIEEWNDLPF</sequence>
<evidence type="ECO:0000313" key="2">
    <source>
        <dbReference type="EMBL" id="OAB26189.1"/>
    </source>
</evidence>
<proteinExistence type="predicted"/>
<protein>
    <recommendedName>
        <fullName evidence="1">Abortive infection protein-like C-terminal domain-containing protein</fullName>
    </recommendedName>
</protein>
<dbReference type="EMBL" id="LVJE01000035">
    <property type="protein sequence ID" value="OAB26189.1"/>
    <property type="molecule type" value="Genomic_DNA"/>
</dbReference>
<feature type="domain" description="Abortive infection protein-like C-terminal" evidence="1">
    <location>
        <begin position="181"/>
        <end position="250"/>
    </location>
</feature>
<reference evidence="2 3" key="1">
    <citation type="submission" date="2016-03" db="EMBL/GenBank/DDBJ databases">
        <title>Draft genome sequence of Flavobacterium fryxellicola DSM 16209.</title>
        <authorList>
            <person name="Shin S.-K."/>
            <person name="Yi H."/>
        </authorList>
    </citation>
    <scope>NUCLEOTIDE SEQUENCE [LARGE SCALE GENOMIC DNA]</scope>
    <source>
        <strain evidence="2 3">DSM 16209</strain>
    </source>
</reference>